<accession>A0A068WTB5</accession>
<gene>
    <name evidence="1" type="ORF">EgrG_000707100</name>
</gene>
<reference evidence="1 2" key="1">
    <citation type="journal article" date="2013" name="Nature">
        <title>The genomes of four tapeworm species reveal adaptations to parasitism.</title>
        <authorList>
            <person name="Tsai I.J."/>
            <person name="Zarowiecki M."/>
            <person name="Holroyd N."/>
            <person name="Garciarrubio A."/>
            <person name="Sanchez-Flores A."/>
            <person name="Brooks K.L."/>
            <person name="Tracey A."/>
            <person name="Bobes R.J."/>
            <person name="Fragoso G."/>
            <person name="Sciutto E."/>
            <person name="Aslett M."/>
            <person name="Beasley H."/>
            <person name="Bennett H.M."/>
            <person name="Cai J."/>
            <person name="Camicia F."/>
            <person name="Clark R."/>
            <person name="Cucher M."/>
            <person name="De Silva N."/>
            <person name="Day T.A."/>
            <person name="Deplazes P."/>
            <person name="Estrada K."/>
            <person name="Fernandez C."/>
            <person name="Holland P.W."/>
            <person name="Hou J."/>
            <person name="Hu S."/>
            <person name="Huckvale T."/>
            <person name="Hung S.S."/>
            <person name="Kamenetzky L."/>
            <person name="Keane J.A."/>
            <person name="Kiss F."/>
            <person name="Koziol U."/>
            <person name="Lambert O."/>
            <person name="Liu K."/>
            <person name="Luo X."/>
            <person name="Luo Y."/>
            <person name="Macchiaroli N."/>
            <person name="Nichol S."/>
            <person name="Paps J."/>
            <person name="Parkinson J."/>
            <person name="Pouchkina-Stantcheva N."/>
            <person name="Riddiford N."/>
            <person name="Rosenzvit M."/>
            <person name="Salinas G."/>
            <person name="Wasmuth J.D."/>
            <person name="Zamanian M."/>
            <person name="Zheng Y."/>
            <person name="Cai X."/>
            <person name="Soberon X."/>
            <person name="Olson P.D."/>
            <person name="Laclette J.P."/>
            <person name="Brehm K."/>
            <person name="Berriman M."/>
            <person name="Garciarrubio A."/>
            <person name="Bobes R.J."/>
            <person name="Fragoso G."/>
            <person name="Sanchez-Flores A."/>
            <person name="Estrada K."/>
            <person name="Cevallos M.A."/>
            <person name="Morett E."/>
            <person name="Gonzalez V."/>
            <person name="Portillo T."/>
            <person name="Ochoa-Leyva A."/>
            <person name="Jose M.V."/>
            <person name="Sciutto E."/>
            <person name="Landa A."/>
            <person name="Jimenez L."/>
            <person name="Valdes V."/>
            <person name="Carrero J.C."/>
            <person name="Larralde C."/>
            <person name="Morales-Montor J."/>
            <person name="Limon-Lason J."/>
            <person name="Soberon X."/>
            <person name="Laclette J.P."/>
        </authorList>
    </citation>
    <scope>NUCLEOTIDE SEQUENCE [LARGE SCALE GENOMIC DNA]</scope>
</reference>
<proteinExistence type="predicted"/>
<reference evidence="3" key="3">
    <citation type="submission" date="2020-10" db="UniProtKB">
        <authorList>
            <consortium name="WormBaseParasite"/>
        </authorList>
    </citation>
    <scope>IDENTIFICATION</scope>
</reference>
<name>A0A068WTB5_ECHGR</name>
<dbReference type="EMBL" id="LK028588">
    <property type="protein sequence ID" value="CDS23063.1"/>
    <property type="molecule type" value="Genomic_DNA"/>
</dbReference>
<dbReference type="AlphaFoldDB" id="A0A068WTB5"/>
<protein>
    <submittedName>
        <fullName evidence="1 3">Expressed protein</fullName>
    </submittedName>
</protein>
<organism evidence="1">
    <name type="scientific">Echinococcus granulosus</name>
    <name type="common">Hydatid tapeworm</name>
    <dbReference type="NCBI Taxonomy" id="6210"/>
    <lineage>
        <taxon>Eukaryota</taxon>
        <taxon>Metazoa</taxon>
        <taxon>Spiralia</taxon>
        <taxon>Lophotrochozoa</taxon>
        <taxon>Platyhelminthes</taxon>
        <taxon>Cestoda</taxon>
        <taxon>Eucestoda</taxon>
        <taxon>Cyclophyllidea</taxon>
        <taxon>Taeniidae</taxon>
        <taxon>Echinococcus</taxon>
        <taxon>Echinococcus granulosus group</taxon>
    </lineage>
</organism>
<dbReference type="WBParaSite" id="EgrG_000707100">
    <property type="protein sequence ID" value="EgrG_000707100"/>
    <property type="gene ID" value="EgrG_000707100"/>
</dbReference>
<sequence>MLSEAGKFSEIFKELWAPLGTSSAPSEPRIATFVVVVFSSSFAMHTEAATSPVFRRHFALDTPLEFCINGS</sequence>
<dbReference type="Proteomes" id="UP000492820">
    <property type="component" value="Unassembled WGS sequence"/>
</dbReference>
<evidence type="ECO:0000313" key="1">
    <source>
        <dbReference type="EMBL" id="CDS23063.1"/>
    </source>
</evidence>
<evidence type="ECO:0000313" key="2">
    <source>
        <dbReference type="Proteomes" id="UP000492820"/>
    </source>
</evidence>
<evidence type="ECO:0000313" key="3">
    <source>
        <dbReference type="WBParaSite" id="EgrG_000707100"/>
    </source>
</evidence>
<reference evidence="1" key="2">
    <citation type="submission" date="2014-06" db="EMBL/GenBank/DDBJ databases">
        <authorList>
            <person name="Aslett M."/>
        </authorList>
    </citation>
    <scope>NUCLEOTIDE SEQUENCE</scope>
</reference>